<dbReference type="Proteomes" id="UP001327225">
    <property type="component" value="Chromosome"/>
</dbReference>
<dbReference type="EMBL" id="CP141059">
    <property type="protein sequence ID" value="WQQ25416.1"/>
    <property type="molecule type" value="Genomic_DNA"/>
</dbReference>
<protein>
    <recommendedName>
        <fullName evidence="3">Bacteriocin biosynthesis cyclodehydratase domain-containing protein</fullName>
    </recommendedName>
</protein>
<organism evidence="1 2">
    <name type="scientific">Nocardioides bizhenqiangii</name>
    <dbReference type="NCBI Taxonomy" id="3095076"/>
    <lineage>
        <taxon>Bacteria</taxon>
        <taxon>Bacillati</taxon>
        <taxon>Actinomycetota</taxon>
        <taxon>Actinomycetes</taxon>
        <taxon>Propionibacteriales</taxon>
        <taxon>Nocardioidaceae</taxon>
        <taxon>Nocardioides</taxon>
    </lineage>
</organism>
<sequence length="285" mass="30377">MAPVPTSATTVELRLRPGAPVVRRDEDTLQVGLHPPHAVRVPDQPEVRALLDALRAGADPGELAPVAVRALDSLLTAGLAFRTAAGVTPDLDVAQAQHGADGQRRLAERARHRVGVRAGEASRAILDDLMALAGLGVDDASPSVWLVVTSGPITRGTIDPLVRAGAPHLLVCGDGIGRRIGPFVEPGRTACLRCIDAHEAEADPRRPFLVEQAALASTGDEPVDPVLDRLALAWAVRDLCRYFEGDEPSTWSATVDLGPTEAPRVVRWLRHPHCGCAWDLLFDLP</sequence>
<gene>
    <name evidence="1" type="ORF">SHK19_15785</name>
</gene>
<accession>A0ABZ0ZN85</accession>
<dbReference type="RefSeq" id="WP_322456033.1">
    <property type="nucleotide sequence ID" value="NZ_CP141059.1"/>
</dbReference>
<name>A0ABZ0ZN85_9ACTN</name>
<evidence type="ECO:0000313" key="1">
    <source>
        <dbReference type="EMBL" id="WQQ25416.1"/>
    </source>
</evidence>
<reference evidence="2" key="1">
    <citation type="submission" date="2023-12" db="EMBL/GenBank/DDBJ databases">
        <title>Novel species in genus Nocardioides.</title>
        <authorList>
            <person name="Zhou H."/>
        </authorList>
    </citation>
    <scope>NUCLEOTIDE SEQUENCE [LARGE SCALE GENOMIC DNA]</scope>
    <source>
        <strain evidence="2">HM61</strain>
    </source>
</reference>
<keyword evidence="2" id="KW-1185">Reference proteome</keyword>
<proteinExistence type="predicted"/>
<dbReference type="Gene3D" id="3.40.50.720">
    <property type="entry name" value="NAD(P)-binding Rossmann-like Domain"/>
    <property type="match status" value="1"/>
</dbReference>
<evidence type="ECO:0000313" key="2">
    <source>
        <dbReference type="Proteomes" id="UP001327225"/>
    </source>
</evidence>
<evidence type="ECO:0008006" key="3">
    <source>
        <dbReference type="Google" id="ProtNLM"/>
    </source>
</evidence>